<dbReference type="AlphaFoldDB" id="A0A109CWW3"/>
<name>A0A109CWW3_AGRVI</name>
<organism evidence="1 2">
    <name type="scientific">Agrobacterium vitis</name>
    <name type="common">Rhizobium vitis</name>
    <dbReference type="NCBI Taxonomy" id="373"/>
    <lineage>
        <taxon>Bacteria</taxon>
        <taxon>Pseudomonadati</taxon>
        <taxon>Pseudomonadota</taxon>
        <taxon>Alphaproteobacteria</taxon>
        <taxon>Hyphomicrobiales</taxon>
        <taxon>Rhizobiaceae</taxon>
        <taxon>Rhizobium/Agrobacterium group</taxon>
        <taxon>Agrobacterium</taxon>
    </lineage>
</organism>
<comment type="caution">
    <text evidence="1">The sequence shown here is derived from an EMBL/GenBank/DDBJ whole genome shotgun (WGS) entry which is preliminary data.</text>
</comment>
<protein>
    <submittedName>
        <fullName evidence="1">Uncharacterized protein</fullName>
    </submittedName>
</protein>
<dbReference type="Proteomes" id="UP000436911">
    <property type="component" value="Unassembled WGS sequence"/>
</dbReference>
<reference evidence="1 2" key="1">
    <citation type="submission" date="2018-08" db="EMBL/GenBank/DDBJ databases">
        <title>Genome sequencing of Agrobacterium vitis strain ICMP 10754.</title>
        <authorList>
            <person name="Visnovsky S.B."/>
            <person name="Pitman A.R."/>
        </authorList>
    </citation>
    <scope>NUCLEOTIDE SEQUENCE [LARGE SCALE GENOMIC DNA]</scope>
    <source>
        <strain evidence="1 2">ICMP 10754</strain>
    </source>
</reference>
<dbReference type="EMBL" id="QUSG01000020">
    <property type="protein sequence ID" value="KAA3522010.1"/>
    <property type="molecule type" value="Genomic_DNA"/>
</dbReference>
<proteinExistence type="predicted"/>
<gene>
    <name evidence="1" type="ORF">DXT89_22880</name>
</gene>
<evidence type="ECO:0000313" key="2">
    <source>
        <dbReference type="Proteomes" id="UP000436911"/>
    </source>
</evidence>
<accession>A0A109CWW3</accession>
<sequence>MLEYKVPGPGLFVMNDIRHRNINIVLQFASSGSDHSDPNEAAKRASVEIKGLECCMSVSFSNAHEQSRRSSCPLTDHALTKSSRPDGIDGRRTLNRSWQISGGLFLTAIHASTTFEAGFRLMPGAAETSLDQTMFRNEL</sequence>
<evidence type="ECO:0000313" key="1">
    <source>
        <dbReference type="EMBL" id="KAA3522010.1"/>
    </source>
</evidence>